<dbReference type="InterPro" id="IPR027417">
    <property type="entry name" value="P-loop_NTPase"/>
</dbReference>
<dbReference type="RefSeq" id="WP_186936175.1">
    <property type="nucleotide sequence ID" value="NZ_JACOPS010000005.1"/>
</dbReference>
<dbReference type="EMBL" id="JACOPS010000005">
    <property type="protein sequence ID" value="MBC5728924.1"/>
    <property type="molecule type" value="Genomic_DNA"/>
</dbReference>
<protein>
    <submittedName>
        <fullName evidence="1">PBSX family phage terminase large subunit</fullName>
    </submittedName>
</protein>
<proteinExistence type="predicted"/>
<dbReference type="InterPro" id="IPR006437">
    <property type="entry name" value="Phage_terminase_lsu"/>
</dbReference>
<comment type="caution">
    <text evidence="1">The sequence shown here is derived from an EMBL/GenBank/DDBJ whole genome shotgun (WGS) entry which is preliminary data.</text>
</comment>
<dbReference type="Proteomes" id="UP000636755">
    <property type="component" value="Unassembled WGS sequence"/>
</dbReference>
<keyword evidence="2" id="KW-1185">Reference proteome</keyword>
<accession>A0ABR7HN04</accession>
<evidence type="ECO:0000313" key="2">
    <source>
        <dbReference type="Proteomes" id="UP000636755"/>
    </source>
</evidence>
<dbReference type="Gene3D" id="3.30.420.280">
    <property type="match status" value="1"/>
</dbReference>
<dbReference type="NCBIfam" id="TIGR01547">
    <property type="entry name" value="phage_term_2"/>
    <property type="match status" value="1"/>
</dbReference>
<sequence length="415" mass="48080">MKVDTFSKQQLKVLSWWCKESRYKNYDAIICDGAVRSGKTFCMSISFFAWSFYSFANSDFALCGKTIRSLRRNMVTPIIPVLKSLGFECSEQISKNLLIVRYGDIENRFYLFGGKDESSASLIQGMTLCGVLFDEVALMPRSFVEQALARCSVNGSKFWFNCNPEYPRHWFYTEWIRKADSKNALYLHFTMEDNPSLSKEVRQRYEGLYSGVFYQRFVLGRWVAVHGAVYPFMDDEKMYCEVPNVGFDDFAVSCDYGTVNPASFGLWGEKNSVWYRIKEYYFDSRREGYQRTDEEHYAKLEELIGNRKVSRVVVDPSAASFIEVIRRHKRFNAVPAENNVVNGIRLVSQALKDGRIKICSTCKDARREFALYRWDTKNGADVPIKENDHSMDDIRYFTASISTGKKGFSVFALRR</sequence>
<organism evidence="1 2">
    <name type="scientific">Ruminococcus intestinalis</name>
    <dbReference type="NCBI Taxonomy" id="2763066"/>
    <lineage>
        <taxon>Bacteria</taxon>
        <taxon>Bacillati</taxon>
        <taxon>Bacillota</taxon>
        <taxon>Clostridia</taxon>
        <taxon>Eubacteriales</taxon>
        <taxon>Oscillospiraceae</taxon>
        <taxon>Ruminococcus</taxon>
    </lineage>
</organism>
<dbReference type="Gene3D" id="3.40.50.300">
    <property type="entry name" value="P-loop containing nucleotide triphosphate hydrolases"/>
    <property type="match status" value="1"/>
</dbReference>
<name>A0ABR7HN04_9FIRM</name>
<reference evidence="1 2" key="1">
    <citation type="submission" date="2020-08" db="EMBL/GenBank/DDBJ databases">
        <title>Genome public.</title>
        <authorList>
            <person name="Liu C."/>
            <person name="Sun Q."/>
        </authorList>
    </citation>
    <scope>NUCLEOTIDE SEQUENCE [LARGE SCALE GENOMIC DNA]</scope>
    <source>
        <strain evidence="1 2">NSJ-71</strain>
    </source>
</reference>
<evidence type="ECO:0000313" key="1">
    <source>
        <dbReference type="EMBL" id="MBC5728924.1"/>
    </source>
</evidence>
<dbReference type="Pfam" id="PF03237">
    <property type="entry name" value="Terminase_6N"/>
    <property type="match status" value="1"/>
</dbReference>
<gene>
    <name evidence="1" type="ORF">H8R91_10425</name>
</gene>